<proteinExistence type="predicted"/>
<name>A0ABY4WDI2_9BACL</name>
<gene>
    <name evidence="1" type="ORF">NDK47_23840</name>
</gene>
<reference evidence="1" key="1">
    <citation type="submission" date="2022-06" db="EMBL/GenBank/DDBJ databases">
        <title>Genome sequencing of Brevibacillus sp. BB3-R1.</title>
        <authorList>
            <person name="Heo J."/>
            <person name="Lee D."/>
            <person name="Won M."/>
            <person name="Han B.-H."/>
            <person name="Hong S.-B."/>
            <person name="Kwon S.-W."/>
        </authorList>
    </citation>
    <scope>NUCLEOTIDE SEQUENCE</scope>
    <source>
        <strain evidence="1">BB3-R1</strain>
    </source>
</reference>
<dbReference type="EMBL" id="CP098755">
    <property type="protein sequence ID" value="USG65118.1"/>
    <property type="molecule type" value="Genomic_DNA"/>
</dbReference>
<evidence type="ECO:0000313" key="1">
    <source>
        <dbReference type="EMBL" id="USG65118.1"/>
    </source>
</evidence>
<keyword evidence="2" id="KW-1185">Reference proteome</keyword>
<organism evidence="1 2">
    <name type="scientific">Brevibacillus ruminantium</name>
    <dbReference type="NCBI Taxonomy" id="2950604"/>
    <lineage>
        <taxon>Bacteria</taxon>
        <taxon>Bacillati</taxon>
        <taxon>Bacillota</taxon>
        <taxon>Bacilli</taxon>
        <taxon>Bacillales</taxon>
        <taxon>Paenibacillaceae</taxon>
        <taxon>Brevibacillus</taxon>
    </lineage>
</organism>
<accession>A0ABY4WDI2</accession>
<dbReference type="Proteomes" id="UP001056500">
    <property type="component" value="Chromosome"/>
</dbReference>
<sequence>MDYRKEIENLEKVYFRYEDEFNLLEVQISGIFDEFKEKDAASSLGLELLDKTERQMHVEKQMTAIYKKIRFMVNRDRGSEEIGGAN</sequence>
<dbReference type="RefSeq" id="WP_251872224.1">
    <property type="nucleotide sequence ID" value="NZ_CP098755.1"/>
</dbReference>
<protein>
    <submittedName>
        <fullName evidence="1">Uncharacterized protein</fullName>
    </submittedName>
</protein>
<evidence type="ECO:0000313" key="2">
    <source>
        <dbReference type="Proteomes" id="UP001056500"/>
    </source>
</evidence>